<gene>
    <name evidence="2" type="ORF">IC006_2116</name>
    <name evidence="3" type="ORF">IC007_2122</name>
</gene>
<evidence type="ECO:0008006" key="6">
    <source>
        <dbReference type="Google" id="ProtNLM"/>
    </source>
</evidence>
<keyword evidence="1" id="KW-1133">Transmembrane helix</keyword>
<keyword evidence="1" id="KW-0472">Membrane</keyword>
<feature type="transmembrane region" description="Helical" evidence="1">
    <location>
        <begin position="21"/>
        <end position="40"/>
    </location>
</feature>
<proteinExistence type="predicted"/>
<keyword evidence="4" id="KW-1185">Reference proteome</keyword>
<protein>
    <recommendedName>
        <fullName evidence="6">LPXTG cell wall anchor domain-containing protein</fullName>
    </recommendedName>
</protein>
<dbReference type="AlphaFoldDB" id="A0A510DX32"/>
<dbReference type="RefSeq" id="WP_149528685.1">
    <property type="nucleotide sequence ID" value="NZ_AP018929.1"/>
</dbReference>
<dbReference type="KEGG" id="step:IC006_2116"/>
<name>A0A510DX32_9CREN</name>
<evidence type="ECO:0000313" key="5">
    <source>
        <dbReference type="Proteomes" id="UP000325030"/>
    </source>
</evidence>
<evidence type="ECO:0000313" key="3">
    <source>
        <dbReference type="EMBL" id="BBG27568.1"/>
    </source>
</evidence>
<reference evidence="2 4" key="2">
    <citation type="journal article" date="2020" name="Int. J. Syst. Evol. Microbiol.">
        <title>Sulfuracidifex tepidarius gen. nov., sp. nov. and transfer of Sulfolobus metallicus Huber and Stetter 1992 to the genus Sulfuracidifex as Sulfuracidifex metallicus comb. nov.</title>
        <authorList>
            <person name="Itoh T."/>
            <person name="Miura T."/>
            <person name="Sakai H.D."/>
            <person name="Kato S."/>
            <person name="Ohkuma M."/>
            <person name="Takashina T."/>
        </authorList>
    </citation>
    <scope>NUCLEOTIDE SEQUENCE [LARGE SCALE GENOMIC DNA]</scope>
    <source>
        <strain evidence="2 4">IC-006</strain>
        <strain evidence="3">IC-007</strain>
    </source>
</reference>
<dbReference type="EMBL" id="AP018929">
    <property type="protein sequence ID" value="BBG24782.1"/>
    <property type="molecule type" value="Genomic_DNA"/>
</dbReference>
<evidence type="ECO:0000256" key="1">
    <source>
        <dbReference type="SAM" id="Phobius"/>
    </source>
</evidence>
<dbReference type="Proteomes" id="UP000325030">
    <property type="component" value="Chromosome"/>
</dbReference>
<evidence type="ECO:0000313" key="4">
    <source>
        <dbReference type="Proteomes" id="UP000322983"/>
    </source>
</evidence>
<dbReference type="NCBIfam" id="TIGR01167">
    <property type="entry name" value="LPXTG_anchor"/>
    <property type="match status" value="1"/>
</dbReference>
<accession>A0A510DX32</accession>
<sequence length="46" mass="4841">MLVVEAASTYASSGSVGFEDFFGFFLAGIAIVAGIAFFFLTRKNAV</sequence>
<dbReference type="EMBL" id="AP018930">
    <property type="protein sequence ID" value="BBG27568.1"/>
    <property type="molecule type" value="Genomic_DNA"/>
</dbReference>
<dbReference type="GeneID" id="41718451"/>
<organism evidence="2 4">
    <name type="scientific">Sulfuracidifex tepidarius</name>
    <dbReference type="NCBI Taxonomy" id="1294262"/>
    <lineage>
        <taxon>Archaea</taxon>
        <taxon>Thermoproteota</taxon>
        <taxon>Thermoprotei</taxon>
        <taxon>Sulfolobales</taxon>
        <taxon>Sulfolobaceae</taxon>
        <taxon>Sulfuracidifex</taxon>
    </lineage>
</organism>
<accession>A0A510E6B0</accession>
<dbReference type="Proteomes" id="UP000322983">
    <property type="component" value="Chromosome"/>
</dbReference>
<evidence type="ECO:0000313" key="2">
    <source>
        <dbReference type="EMBL" id="BBG24782.1"/>
    </source>
</evidence>
<reference evidence="5" key="1">
    <citation type="submission" date="2018-09" db="EMBL/GenBank/DDBJ databases">
        <title>Complete Genome Sequencing of Sulfolobus sp. JCM 16834.</title>
        <authorList>
            <person name="Kato S."/>
            <person name="Itoh T."/>
            <person name="Ohkuma M."/>
        </authorList>
    </citation>
    <scope>NUCLEOTIDE SEQUENCE [LARGE SCALE GENOMIC DNA]</scope>
    <source>
        <strain evidence="5">IC-007</strain>
    </source>
</reference>
<keyword evidence="1" id="KW-0812">Transmembrane</keyword>